<protein>
    <submittedName>
        <fullName evidence="1">Uncharacterized protein</fullName>
    </submittedName>
</protein>
<dbReference type="OrthoDB" id="2851338at2759"/>
<proteinExistence type="predicted"/>
<gene>
    <name evidence="1" type="ORF">L207DRAFT_640428</name>
</gene>
<dbReference type="AlphaFoldDB" id="A0A2J6R0T4"/>
<organism evidence="1 2">
    <name type="scientific">Hyaloscypha variabilis (strain UAMH 11265 / GT02V1 / F)</name>
    <name type="common">Meliniomyces variabilis</name>
    <dbReference type="NCBI Taxonomy" id="1149755"/>
    <lineage>
        <taxon>Eukaryota</taxon>
        <taxon>Fungi</taxon>
        <taxon>Dikarya</taxon>
        <taxon>Ascomycota</taxon>
        <taxon>Pezizomycotina</taxon>
        <taxon>Leotiomycetes</taxon>
        <taxon>Helotiales</taxon>
        <taxon>Hyaloscyphaceae</taxon>
        <taxon>Hyaloscypha</taxon>
        <taxon>Hyaloscypha variabilis</taxon>
    </lineage>
</organism>
<reference evidence="1 2" key="1">
    <citation type="submission" date="2016-04" db="EMBL/GenBank/DDBJ databases">
        <title>A degradative enzymes factory behind the ericoid mycorrhizal symbiosis.</title>
        <authorList>
            <consortium name="DOE Joint Genome Institute"/>
            <person name="Martino E."/>
            <person name="Morin E."/>
            <person name="Grelet G."/>
            <person name="Kuo A."/>
            <person name="Kohler A."/>
            <person name="Daghino S."/>
            <person name="Barry K."/>
            <person name="Choi C."/>
            <person name="Cichocki N."/>
            <person name="Clum A."/>
            <person name="Copeland A."/>
            <person name="Hainaut M."/>
            <person name="Haridas S."/>
            <person name="Labutti K."/>
            <person name="Lindquist E."/>
            <person name="Lipzen A."/>
            <person name="Khouja H.-R."/>
            <person name="Murat C."/>
            <person name="Ohm R."/>
            <person name="Olson A."/>
            <person name="Spatafora J."/>
            <person name="Veneault-Fourrey C."/>
            <person name="Henrissat B."/>
            <person name="Grigoriev I."/>
            <person name="Martin F."/>
            <person name="Perotto S."/>
        </authorList>
    </citation>
    <scope>NUCLEOTIDE SEQUENCE [LARGE SCALE GENOMIC DNA]</scope>
    <source>
        <strain evidence="1 2">F</strain>
    </source>
</reference>
<dbReference type="Proteomes" id="UP000235786">
    <property type="component" value="Unassembled WGS sequence"/>
</dbReference>
<evidence type="ECO:0000313" key="2">
    <source>
        <dbReference type="Proteomes" id="UP000235786"/>
    </source>
</evidence>
<name>A0A2J6R0T4_HYAVF</name>
<dbReference type="EMBL" id="KZ613960">
    <property type="protein sequence ID" value="PMD32128.1"/>
    <property type="molecule type" value="Genomic_DNA"/>
</dbReference>
<sequence length="237" mass="26628">MAAPPAPGPGLLLVNSEISHPEILNEETFIKCLSLRFQNKDPKAERPYLVLYPMGDIGFTQSDEFKKIGIYSDLLPGGAPINDIVDMDVRVYSFIDKYEPNGPVRPGQTKLLIPGGFDLGDKITEQDFHDWYNKEHFGNLAKVPGYLRSTRYQLLGHRSNGQLRAARGFPPREEDVETPTPVKFLALHEFTVDEVDMKAFISTIDTDWSKRILGGAARAENPAYYQFKQGYGDGTLF</sequence>
<keyword evidence="2" id="KW-1185">Reference proteome</keyword>
<evidence type="ECO:0000313" key="1">
    <source>
        <dbReference type="EMBL" id="PMD32128.1"/>
    </source>
</evidence>
<accession>A0A2J6R0T4</accession>